<accession>A0A8X6PDZ2</accession>
<organism evidence="1 2">
    <name type="scientific">Nephila pilipes</name>
    <name type="common">Giant wood spider</name>
    <name type="synonym">Nephila maculata</name>
    <dbReference type="NCBI Taxonomy" id="299642"/>
    <lineage>
        <taxon>Eukaryota</taxon>
        <taxon>Metazoa</taxon>
        <taxon>Ecdysozoa</taxon>
        <taxon>Arthropoda</taxon>
        <taxon>Chelicerata</taxon>
        <taxon>Arachnida</taxon>
        <taxon>Araneae</taxon>
        <taxon>Araneomorphae</taxon>
        <taxon>Entelegynae</taxon>
        <taxon>Araneoidea</taxon>
        <taxon>Nephilidae</taxon>
        <taxon>Nephila</taxon>
    </lineage>
</organism>
<protein>
    <submittedName>
        <fullName evidence="1">Uncharacterized protein</fullName>
    </submittedName>
</protein>
<dbReference type="AlphaFoldDB" id="A0A8X6PDZ2"/>
<evidence type="ECO:0000313" key="2">
    <source>
        <dbReference type="Proteomes" id="UP000887013"/>
    </source>
</evidence>
<reference evidence="1" key="1">
    <citation type="submission" date="2020-08" db="EMBL/GenBank/DDBJ databases">
        <title>Multicomponent nature underlies the extraordinary mechanical properties of spider dragline silk.</title>
        <authorList>
            <person name="Kono N."/>
            <person name="Nakamura H."/>
            <person name="Mori M."/>
            <person name="Yoshida Y."/>
            <person name="Ohtoshi R."/>
            <person name="Malay A.D."/>
            <person name="Moran D.A.P."/>
            <person name="Tomita M."/>
            <person name="Numata K."/>
            <person name="Arakawa K."/>
        </authorList>
    </citation>
    <scope>NUCLEOTIDE SEQUENCE</scope>
</reference>
<keyword evidence="2" id="KW-1185">Reference proteome</keyword>
<dbReference type="EMBL" id="BMAW01018758">
    <property type="protein sequence ID" value="GFT59965.1"/>
    <property type="molecule type" value="Genomic_DNA"/>
</dbReference>
<comment type="caution">
    <text evidence="1">The sequence shown here is derived from an EMBL/GenBank/DDBJ whole genome shotgun (WGS) entry which is preliminary data.</text>
</comment>
<evidence type="ECO:0000313" key="1">
    <source>
        <dbReference type="EMBL" id="GFT59965.1"/>
    </source>
</evidence>
<sequence>MTVIEHQSAQLPHLNYPIIYTPKHLFFDIDISNLKPSSSSRVEEKKKSCLCIPHRSHQWRIADIFIPSSTLICTGNPISDERSLEEWRKMEFVRLSVGSPEGLVQQLLLRTIP</sequence>
<dbReference type="Proteomes" id="UP000887013">
    <property type="component" value="Unassembled WGS sequence"/>
</dbReference>
<name>A0A8X6PDZ2_NEPPI</name>
<gene>
    <name evidence="1" type="ORF">NPIL_209831</name>
</gene>
<proteinExistence type="predicted"/>